<protein>
    <submittedName>
        <fullName evidence="11">ABC transporter permease subunit</fullName>
    </submittedName>
</protein>
<dbReference type="InterPro" id="IPR051613">
    <property type="entry name" value="ABC_transp_permease_HisMQ"/>
</dbReference>
<sequence>MDQLLPYIPLLLRGALVTISLALLSLALATLLGGIAAAGRMGGGRIARGGVTAYTTLVRGVPDLVLILLIYFGGQRLLNDIGGRLGLDYIELSPFLSGVLAIGFIYGAYLTETFRGAYLTVPPGQAEAARALGLRPAQILRLVTLPQMIRFALPGYANVWQVLVKSTAVVSVIGLGDLVGLANDAGKSVREPFVFFAFVLLVYLAITWVSTTTFERLERRYALMGRAG</sequence>
<dbReference type="EMBL" id="JABFBC010000002">
    <property type="protein sequence ID" value="NNU81023.1"/>
    <property type="molecule type" value="Genomic_DNA"/>
</dbReference>
<keyword evidence="5" id="KW-0997">Cell inner membrane</keyword>
<evidence type="ECO:0000313" key="11">
    <source>
        <dbReference type="EMBL" id="NNU81023.1"/>
    </source>
</evidence>
<dbReference type="InterPro" id="IPR010065">
    <property type="entry name" value="AA_ABC_transptr_permease_3TM"/>
</dbReference>
<dbReference type="PROSITE" id="PS50928">
    <property type="entry name" value="ABC_TM1"/>
    <property type="match status" value="1"/>
</dbReference>
<keyword evidence="3 9" id="KW-0813">Transport</keyword>
<keyword evidence="4" id="KW-1003">Cell membrane</keyword>
<dbReference type="NCBIfam" id="TIGR01726">
    <property type="entry name" value="HEQRo_perm_3TM"/>
    <property type="match status" value="1"/>
</dbReference>
<keyword evidence="8 9" id="KW-0472">Membrane</keyword>
<organism evidence="11 12">
    <name type="scientific">Halovulum dunhuangense</name>
    <dbReference type="NCBI Taxonomy" id="1505036"/>
    <lineage>
        <taxon>Bacteria</taxon>
        <taxon>Pseudomonadati</taxon>
        <taxon>Pseudomonadota</taxon>
        <taxon>Alphaproteobacteria</taxon>
        <taxon>Rhodobacterales</taxon>
        <taxon>Paracoccaceae</taxon>
        <taxon>Halovulum</taxon>
    </lineage>
</organism>
<feature type="transmembrane region" description="Helical" evidence="9">
    <location>
        <begin position="193"/>
        <end position="214"/>
    </location>
</feature>
<keyword evidence="7 9" id="KW-1133">Transmembrane helix</keyword>
<comment type="caution">
    <text evidence="11">The sequence shown here is derived from an EMBL/GenBank/DDBJ whole genome shotgun (WGS) entry which is preliminary data.</text>
</comment>
<keyword evidence="12" id="KW-1185">Reference proteome</keyword>
<evidence type="ECO:0000256" key="3">
    <source>
        <dbReference type="ARBA" id="ARBA00022448"/>
    </source>
</evidence>
<feature type="transmembrane region" description="Helical" evidence="9">
    <location>
        <begin position="151"/>
        <end position="173"/>
    </location>
</feature>
<evidence type="ECO:0000313" key="12">
    <source>
        <dbReference type="Proteomes" id="UP000572377"/>
    </source>
</evidence>
<dbReference type="Pfam" id="PF00528">
    <property type="entry name" value="BPD_transp_1"/>
    <property type="match status" value="1"/>
</dbReference>
<dbReference type="InterPro" id="IPR000515">
    <property type="entry name" value="MetI-like"/>
</dbReference>
<proteinExistence type="inferred from homology"/>
<feature type="domain" description="ABC transmembrane type-1" evidence="10">
    <location>
        <begin position="15"/>
        <end position="214"/>
    </location>
</feature>
<name>A0A849L434_9RHOB</name>
<dbReference type="RefSeq" id="WP_171325603.1">
    <property type="nucleotide sequence ID" value="NZ_JABFBC010000002.1"/>
</dbReference>
<evidence type="ECO:0000256" key="5">
    <source>
        <dbReference type="ARBA" id="ARBA00022519"/>
    </source>
</evidence>
<feature type="transmembrane region" description="Helical" evidence="9">
    <location>
        <begin position="15"/>
        <end position="39"/>
    </location>
</feature>
<dbReference type="AlphaFoldDB" id="A0A849L434"/>
<dbReference type="PANTHER" id="PTHR30133">
    <property type="entry name" value="CATIONIC AMINO ACID TRANSPORTER, MEMBRANE COMPONENT"/>
    <property type="match status" value="1"/>
</dbReference>
<dbReference type="Gene3D" id="1.10.3720.10">
    <property type="entry name" value="MetI-like"/>
    <property type="match status" value="1"/>
</dbReference>
<evidence type="ECO:0000256" key="8">
    <source>
        <dbReference type="ARBA" id="ARBA00023136"/>
    </source>
</evidence>
<feature type="transmembrane region" description="Helical" evidence="9">
    <location>
        <begin position="92"/>
        <end position="110"/>
    </location>
</feature>
<dbReference type="GO" id="GO:0043190">
    <property type="term" value="C:ATP-binding cassette (ABC) transporter complex"/>
    <property type="evidence" value="ECO:0007669"/>
    <property type="project" value="InterPro"/>
</dbReference>
<accession>A0A849L434</accession>
<comment type="subcellular location">
    <subcellularLocation>
        <location evidence="1">Cell inner membrane</location>
        <topology evidence="1">Multi-pass membrane protein</topology>
    </subcellularLocation>
    <subcellularLocation>
        <location evidence="9">Cell membrane</location>
        <topology evidence="9">Multi-pass membrane protein</topology>
    </subcellularLocation>
</comment>
<evidence type="ECO:0000256" key="4">
    <source>
        <dbReference type="ARBA" id="ARBA00022475"/>
    </source>
</evidence>
<dbReference type="GO" id="GO:0022857">
    <property type="term" value="F:transmembrane transporter activity"/>
    <property type="evidence" value="ECO:0007669"/>
    <property type="project" value="InterPro"/>
</dbReference>
<gene>
    <name evidence="11" type="ORF">HMH01_11300</name>
</gene>
<dbReference type="Proteomes" id="UP000572377">
    <property type="component" value="Unassembled WGS sequence"/>
</dbReference>
<evidence type="ECO:0000256" key="1">
    <source>
        <dbReference type="ARBA" id="ARBA00004429"/>
    </source>
</evidence>
<evidence type="ECO:0000256" key="9">
    <source>
        <dbReference type="RuleBase" id="RU363032"/>
    </source>
</evidence>
<dbReference type="InterPro" id="IPR035906">
    <property type="entry name" value="MetI-like_sf"/>
</dbReference>
<keyword evidence="6 9" id="KW-0812">Transmembrane</keyword>
<evidence type="ECO:0000256" key="2">
    <source>
        <dbReference type="ARBA" id="ARBA00010072"/>
    </source>
</evidence>
<evidence type="ECO:0000256" key="7">
    <source>
        <dbReference type="ARBA" id="ARBA00022989"/>
    </source>
</evidence>
<evidence type="ECO:0000259" key="10">
    <source>
        <dbReference type="PROSITE" id="PS50928"/>
    </source>
</evidence>
<dbReference type="CDD" id="cd06261">
    <property type="entry name" value="TM_PBP2"/>
    <property type="match status" value="1"/>
</dbReference>
<comment type="similarity">
    <text evidence="2">Belongs to the binding-protein-dependent transport system permease family. HisMQ subfamily.</text>
</comment>
<reference evidence="11 12" key="1">
    <citation type="submission" date="2020-05" db="EMBL/GenBank/DDBJ databases">
        <title>Gimesia benthica sp. nov., a novel planctomycete isolated from a deep-sea water sample of the Northwest Indian Ocean.</title>
        <authorList>
            <person name="Wang J."/>
            <person name="Ruan C."/>
            <person name="Song L."/>
            <person name="Zhu Y."/>
            <person name="Li A."/>
            <person name="Zheng X."/>
            <person name="Wang L."/>
            <person name="Lu Z."/>
            <person name="Huang Y."/>
            <person name="Du W."/>
            <person name="Zhou Y."/>
            <person name="Huang L."/>
            <person name="Dai X."/>
        </authorList>
    </citation>
    <scope>NUCLEOTIDE SEQUENCE [LARGE SCALE GENOMIC DNA]</scope>
    <source>
        <strain evidence="11 12">YYQ-30</strain>
    </source>
</reference>
<evidence type="ECO:0000256" key="6">
    <source>
        <dbReference type="ARBA" id="ARBA00022692"/>
    </source>
</evidence>
<dbReference type="SUPFAM" id="SSF161098">
    <property type="entry name" value="MetI-like"/>
    <property type="match status" value="1"/>
</dbReference>
<feature type="transmembrane region" description="Helical" evidence="9">
    <location>
        <begin position="51"/>
        <end position="72"/>
    </location>
</feature>